<evidence type="ECO:0000313" key="3">
    <source>
        <dbReference type="Proteomes" id="UP000594638"/>
    </source>
</evidence>
<dbReference type="InterPro" id="IPR053258">
    <property type="entry name" value="Ca-permeable_cation_channel"/>
</dbReference>
<dbReference type="AlphaFoldDB" id="A0A8S0RXJ6"/>
<evidence type="ECO:0000313" key="2">
    <source>
        <dbReference type="EMBL" id="CAA2984037.1"/>
    </source>
</evidence>
<keyword evidence="1" id="KW-0472">Membrane</keyword>
<name>A0A8S0RXJ6_OLEEU</name>
<feature type="transmembrane region" description="Helical" evidence="1">
    <location>
        <begin position="96"/>
        <end position="117"/>
    </location>
</feature>
<protein>
    <submittedName>
        <fullName evidence="2">Uncharacterized protein</fullName>
    </submittedName>
</protein>
<keyword evidence="3" id="KW-1185">Reference proteome</keyword>
<gene>
    <name evidence="2" type="ORF">OLEA9_A060961</name>
</gene>
<dbReference type="PANTHER" id="PTHR34115:SF5">
    <property type="entry name" value="PROTEIN, PUTATIVE-RELATED"/>
    <property type="match status" value="1"/>
</dbReference>
<dbReference type="OrthoDB" id="1730662at2759"/>
<keyword evidence="1" id="KW-1133">Transmembrane helix</keyword>
<reference evidence="2 3" key="1">
    <citation type="submission" date="2019-12" db="EMBL/GenBank/DDBJ databases">
        <authorList>
            <person name="Alioto T."/>
            <person name="Alioto T."/>
            <person name="Gomez Garrido J."/>
        </authorList>
    </citation>
    <scope>NUCLEOTIDE SEQUENCE [LARGE SCALE GENOMIC DNA]</scope>
</reference>
<accession>A0A8S0RXJ6</accession>
<evidence type="ECO:0000256" key="1">
    <source>
        <dbReference type="SAM" id="Phobius"/>
    </source>
</evidence>
<keyword evidence="1" id="KW-0812">Transmembrane</keyword>
<feature type="transmembrane region" description="Helical" evidence="1">
    <location>
        <begin position="31"/>
        <end position="53"/>
    </location>
</feature>
<dbReference type="PANTHER" id="PTHR34115">
    <property type="entry name" value="PROTEIN, PUTATIVE-RELATED"/>
    <property type="match status" value="1"/>
</dbReference>
<sequence>MPSLNFNRAQSCAQILHILHVKNNGMDKSPFITHSTTMYTAIISFLIYAILAYGMNLRSQNLHGNPPPYPFHCMVFFGNTEVASQASIFFPDSVRAFLYVLCVVISGVVDSAPSSVAPPTVLDLPEFTGTVAMADPSPGKGACFYIVLKLGAVAVLSYSITRQKKGGRR</sequence>
<dbReference type="Proteomes" id="UP000594638">
    <property type="component" value="Unassembled WGS sequence"/>
</dbReference>
<dbReference type="EMBL" id="CACTIH010003751">
    <property type="protein sequence ID" value="CAA2984037.1"/>
    <property type="molecule type" value="Genomic_DNA"/>
</dbReference>
<dbReference type="Gramene" id="OE9A060961T1">
    <property type="protein sequence ID" value="OE9A060961C1"/>
    <property type="gene ID" value="OE9A060961"/>
</dbReference>
<organism evidence="2 3">
    <name type="scientific">Olea europaea subsp. europaea</name>
    <dbReference type="NCBI Taxonomy" id="158383"/>
    <lineage>
        <taxon>Eukaryota</taxon>
        <taxon>Viridiplantae</taxon>
        <taxon>Streptophyta</taxon>
        <taxon>Embryophyta</taxon>
        <taxon>Tracheophyta</taxon>
        <taxon>Spermatophyta</taxon>
        <taxon>Magnoliopsida</taxon>
        <taxon>eudicotyledons</taxon>
        <taxon>Gunneridae</taxon>
        <taxon>Pentapetalae</taxon>
        <taxon>asterids</taxon>
        <taxon>lamiids</taxon>
        <taxon>Lamiales</taxon>
        <taxon>Oleaceae</taxon>
        <taxon>Oleeae</taxon>
        <taxon>Olea</taxon>
    </lineage>
</organism>
<feature type="transmembrane region" description="Helical" evidence="1">
    <location>
        <begin position="137"/>
        <end position="160"/>
    </location>
</feature>
<comment type="caution">
    <text evidence="2">The sequence shown here is derived from an EMBL/GenBank/DDBJ whole genome shotgun (WGS) entry which is preliminary data.</text>
</comment>
<proteinExistence type="predicted"/>